<dbReference type="InterPro" id="IPR049056">
    <property type="entry name" value="NAD_Glu_DH_HM3"/>
</dbReference>
<dbReference type="Pfam" id="PF21074">
    <property type="entry name" value="GDH_C"/>
    <property type="match status" value="1"/>
</dbReference>
<evidence type="ECO:0000259" key="5">
    <source>
        <dbReference type="Pfam" id="PF21077"/>
    </source>
</evidence>
<dbReference type="GO" id="GO:0006538">
    <property type="term" value="P:L-glutamate catabolic process"/>
    <property type="evidence" value="ECO:0007669"/>
    <property type="project" value="InterPro"/>
</dbReference>
<gene>
    <name evidence="6" type="ORF">LX16_0316</name>
</gene>
<protein>
    <submittedName>
        <fullName evidence="6">Glutamate dehydrogenase</fullName>
    </submittedName>
</protein>
<dbReference type="Pfam" id="PF21075">
    <property type="entry name" value="GDH_ACT1"/>
    <property type="match status" value="1"/>
</dbReference>
<feature type="domain" description="NAD-glutamate dehydrogenase ACT2" evidence="4">
    <location>
        <begin position="419"/>
        <end position="509"/>
    </location>
</feature>
<dbReference type="GO" id="GO:0004069">
    <property type="term" value="F:L-aspartate:2-oxoglutarate aminotransferase activity"/>
    <property type="evidence" value="ECO:0007669"/>
    <property type="project" value="InterPro"/>
</dbReference>
<dbReference type="GO" id="GO:0004352">
    <property type="term" value="F:glutamate dehydrogenase (NAD+) activity"/>
    <property type="evidence" value="ECO:0007669"/>
    <property type="project" value="InterPro"/>
</dbReference>
<evidence type="ECO:0000313" key="6">
    <source>
        <dbReference type="EMBL" id="TWJ14630.1"/>
    </source>
</evidence>
<dbReference type="SUPFAM" id="SSF53223">
    <property type="entry name" value="Aminoacid dehydrogenase-like, N-terminal domain"/>
    <property type="match status" value="1"/>
</dbReference>
<evidence type="ECO:0000259" key="4">
    <source>
        <dbReference type="Pfam" id="PF21076"/>
    </source>
</evidence>
<feature type="domain" description="NAD-glutamate dehydrogenase catalytic" evidence="1">
    <location>
        <begin position="742"/>
        <end position="1236"/>
    </location>
</feature>
<dbReference type="InterPro" id="IPR049059">
    <property type="entry name" value="NAD_Glu_DH_HM1"/>
</dbReference>
<dbReference type="InterPro" id="IPR007780">
    <property type="entry name" value="NAD_Glu_DH_bac"/>
</dbReference>
<dbReference type="PANTHER" id="PTHR43403">
    <property type="entry name" value="NAD-SPECIFIC GLUTAMATE DEHYDROGENASE"/>
    <property type="match status" value="1"/>
</dbReference>
<comment type="caution">
    <text evidence="6">The sequence shown here is derived from an EMBL/GenBank/DDBJ whole genome shotgun (WGS) entry which is preliminary data.</text>
</comment>
<dbReference type="InterPro" id="IPR049064">
    <property type="entry name" value="NAD_Glu_DH_ACT3"/>
</dbReference>
<dbReference type="InterPro" id="IPR048381">
    <property type="entry name" value="GDH_C"/>
</dbReference>
<evidence type="ECO:0000259" key="1">
    <source>
        <dbReference type="Pfam" id="PF05088"/>
    </source>
</evidence>
<accession>A0A562V9S1</accession>
<dbReference type="InterPro" id="IPR046346">
    <property type="entry name" value="Aminoacid_DH-like_N_sf"/>
</dbReference>
<dbReference type="Proteomes" id="UP000321617">
    <property type="component" value="Unassembled WGS sequence"/>
</dbReference>
<dbReference type="PANTHER" id="PTHR43403:SF1">
    <property type="entry name" value="NAD-SPECIFIC GLUTAMATE DEHYDROGENASE"/>
    <property type="match status" value="1"/>
</dbReference>
<reference evidence="6 7" key="1">
    <citation type="journal article" date="2013" name="Stand. Genomic Sci.">
        <title>Genomic Encyclopedia of Type Strains, Phase I: The one thousand microbial genomes (KMG-I) project.</title>
        <authorList>
            <person name="Kyrpides N.C."/>
            <person name="Woyke T."/>
            <person name="Eisen J.A."/>
            <person name="Garrity G."/>
            <person name="Lilburn T.G."/>
            <person name="Beck B.J."/>
            <person name="Whitman W.B."/>
            <person name="Hugenholtz P."/>
            <person name="Klenk H.P."/>
        </authorList>
    </citation>
    <scope>NUCLEOTIDE SEQUENCE [LARGE SCALE GENOMIC DNA]</scope>
    <source>
        <strain evidence="6 7">DSM 45044</strain>
    </source>
</reference>
<dbReference type="Pfam" id="PF21077">
    <property type="entry name" value="GDH_ACT3"/>
    <property type="match status" value="1"/>
</dbReference>
<dbReference type="Pfam" id="PF21076">
    <property type="entry name" value="GDH_ACT2"/>
    <property type="match status" value="1"/>
</dbReference>
<proteinExistence type="predicted"/>
<dbReference type="Pfam" id="PF21073">
    <property type="entry name" value="GDH_HM1"/>
    <property type="match status" value="1"/>
</dbReference>
<feature type="domain" description="NAD-glutamate dehydrogenase ACT3" evidence="5">
    <location>
        <begin position="564"/>
        <end position="633"/>
    </location>
</feature>
<dbReference type="InterPro" id="IPR036291">
    <property type="entry name" value="NAD(P)-bd_dom_sf"/>
</dbReference>
<dbReference type="InterPro" id="IPR028971">
    <property type="entry name" value="NAD-GDH_cat"/>
</dbReference>
<dbReference type="InterPro" id="IPR024727">
    <property type="entry name" value="NAD_Glu_DH_N_ACT1"/>
</dbReference>
<keyword evidence="7" id="KW-1185">Reference proteome</keyword>
<evidence type="ECO:0000259" key="3">
    <source>
        <dbReference type="Pfam" id="PF21075"/>
    </source>
</evidence>
<sequence length="1630" mass="180485">MLAIVADDDEREFDDELPNRERLISEAADLAGDDRRLADLVRLYWRFVPDEDLAGREPADLFKTVADHRELAAQRLPGELKLRVTTPPPRESAGGNAVPAPTHIDVVTDDMPFLVDSVTGALTSRKHDINLLVHPQVRVRREVMGKLVTAPVDGEDDTEGTDVVQESWMHIEIDRLRDGAAEDEVHNEVTGVLTDVRECVEDWPKMREAALGLAAEFTEDGDRLPVPKKDLSDAVDLLRWLVNDQFIFLGYREYRLVDSEDGLALESVMGSGLGLLRTDSGHVKPLSAMTPEARERALEKRLLIVTKANSRATVHRNAYMDYIGFKTFDADGNVIGERRFLGLFTSSAYLSSVKDLPVVSRKVYEVMERSGLPPTSHSGKDLMTILETYPRDELFQIRTDDLYRTAMAVLRLAGRRRLRLFTRRDTYGRFISCLVYLPRDRFNTDNRLKIQNILLERLHGVGVDFATHVSDSVLARIHLTVRTDPADPPGDIDTESIQQELIDATRSWDADFEMLLDRKLGTEQSNELVERYGRAFSNTYKDWHSPFEAAKDIAKLELVDEPGELALHLYRRRKSDDDVRFKVFRFGEPMMLSAVLPVLHSLGVQVVDERPYEVKRDDGSIFLHDFGLRLSDPDIHVPQVRSIVENAFSASWRGEAETDEFNELVLKAGLTWRQVVILRAYSRYLRQTGSIHTPSFMAVTLGANPTLAAQLVTLFETRFDPELQLTSQARKDQAEALIAEFEAGLEEVPSLDADRILRSFLALIQATLRTSYFQRGSSGRPKSYIAFKLDPTSIPDLPAPRPAFEIFVYSPRFEGVHLRFGKVARGGLRWSDRQEDFRTEILGLVKAQMVKNAVIVPVGAKGGFVLKDPPSDRESLQTEGVACYRSFISALLDVTDNIDPSGKVVPPPDVVRHDGDDTYLVVAADKGTATFSDLANEVAAKYHFWLGDAFASGGSAGYDHKKMGITARGAWESVKRHFRLLGIDTQTQDHTAVGIGDMAGDVFGNGLLCSPHTRLIAAFNHMHVFIDPDPDTAAAFEERRRLFALPRSTWADYDADLISEGGGVWPRSAKSIPVSPQVREVLGLDDDVTSMPPNALIRAILTADVDLLWNGGIGTYVKGGGESHAEVGDKANDALRVNGADLRCTVVGEGGNLGFTQRGRIEFADKGGSIATDFIDNSAGVDCSDHEVNIKVLLSRAITAGELPADARDELLADMTDEVAALVLRDNYDQNLALANADAQAPKLLSVHRRLIDHLATTAGLDRELEALPGDKQLNTRIAAGNGLTEPELAVLLSYVKLGLSDQILASDLPDESWTGDILTGYFPTPLRERFARLMPEHPLRREIVTTAIVNEVVNRGGTSYVFRVAEETSCDAADVLRAYVIVRDVFGLADIWAEIESLDNEVPATGQVAAMLVVRRLLDRGARWLVQNRSVPLDVPGEIARMRPGVSTLLPRIGELLRGGERDGMRVYSARLVEKGVPEGLADRVVGLMYGFGLVDVVDIADTVGQDLETVADVYYTVTERFRGDEVLDKISALSREDRWQTLARMALRYDLYAAMAALTSQVMQTTDADGSPAERVEQWEHDNATALGRVNGAIEEFATSDADLAALSVLLRQVRTLAQASAARNSRA</sequence>
<dbReference type="InterPro" id="IPR049062">
    <property type="entry name" value="NAD_Glu_DH_ACT2"/>
</dbReference>
<dbReference type="Pfam" id="PF21078">
    <property type="entry name" value="GDH_HM3"/>
    <property type="match status" value="1"/>
</dbReference>
<dbReference type="Pfam" id="PF21079">
    <property type="entry name" value="GDH_HM2"/>
    <property type="match status" value="1"/>
</dbReference>
<dbReference type="Pfam" id="PF05088">
    <property type="entry name" value="Bac_GDH_CD"/>
    <property type="match status" value="1"/>
</dbReference>
<dbReference type="SUPFAM" id="SSF51735">
    <property type="entry name" value="NAD(P)-binding Rossmann-fold domains"/>
    <property type="match status" value="1"/>
</dbReference>
<feature type="domain" description="NAD-specific glutamate dehydrogenase C-terminal" evidence="2">
    <location>
        <begin position="1281"/>
        <end position="1617"/>
    </location>
</feature>
<dbReference type="EMBL" id="VLLL01000005">
    <property type="protein sequence ID" value="TWJ14630.1"/>
    <property type="molecule type" value="Genomic_DNA"/>
</dbReference>
<dbReference type="InterPro" id="IPR049058">
    <property type="entry name" value="NAD_Glu_DH_HM2"/>
</dbReference>
<dbReference type="PIRSF" id="PIRSF036761">
    <property type="entry name" value="GDH_Mll4104"/>
    <property type="match status" value="1"/>
</dbReference>
<name>A0A562V9S1_9ACTN</name>
<dbReference type="OrthoDB" id="9758052at2"/>
<organism evidence="6 7">
    <name type="scientific">Stackebrandtia albiflava</name>
    <dbReference type="NCBI Taxonomy" id="406432"/>
    <lineage>
        <taxon>Bacteria</taxon>
        <taxon>Bacillati</taxon>
        <taxon>Actinomycetota</taxon>
        <taxon>Actinomycetes</taxon>
        <taxon>Glycomycetales</taxon>
        <taxon>Glycomycetaceae</taxon>
        <taxon>Stackebrandtia</taxon>
    </lineage>
</organism>
<feature type="domain" description="NAD-glutamate dehydrogenase N-terminal ACT1" evidence="3">
    <location>
        <begin position="41"/>
        <end position="188"/>
    </location>
</feature>
<evidence type="ECO:0000313" key="7">
    <source>
        <dbReference type="Proteomes" id="UP000321617"/>
    </source>
</evidence>
<dbReference type="Gene3D" id="3.40.50.720">
    <property type="entry name" value="NAD(P)-binding Rossmann-like Domain"/>
    <property type="match status" value="1"/>
</dbReference>
<evidence type="ECO:0000259" key="2">
    <source>
        <dbReference type="Pfam" id="PF21074"/>
    </source>
</evidence>